<reference evidence="6 7" key="1">
    <citation type="submission" date="2015-09" db="EMBL/GenBank/DDBJ databases">
        <title>Identification and resolution of microdiversity through metagenomic sequencing of parallel consortia.</title>
        <authorList>
            <person name="Nelson W.C."/>
            <person name="Romine M.F."/>
            <person name="Lindemann S.R."/>
        </authorList>
    </citation>
    <scope>NUCLEOTIDE SEQUENCE [LARGE SCALE GENOMIC DNA]</scope>
    <source>
        <strain evidence="6">HL-91</strain>
    </source>
</reference>
<dbReference type="EMBL" id="FBYC01000004">
    <property type="protein sequence ID" value="CUX80307.1"/>
    <property type="molecule type" value="Genomic_DNA"/>
</dbReference>
<comment type="similarity">
    <text evidence="1">Belongs to the transferase hexapeptide repeat family.</text>
</comment>
<dbReference type="RefSeq" id="WP_072245374.1">
    <property type="nucleotide sequence ID" value="NZ_FBYC01000004.1"/>
</dbReference>
<name>A0A0P7YUU3_9RHOB</name>
<dbReference type="InterPro" id="IPR001451">
    <property type="entry name" value="Hexapep"/>
</dbReference>
<evidence type="ECO:0000256" key="1">
    <source>
        <dbReference type="ARBA" id="ARBA00007274"/>
    </source>
</evidence>
<dbReference type="CDD" id="cd03349">
    <property type="entry name" value="LbH_XAT"/>
    <property type="match status" value="1"/>
</dbReference>
<accession>A0A0P7YUU3</accession>
<comment type="caution">
    <text evidence="6">The sequence shown here is derived from an EMBL/GenBank/DDBJ whole genome shotgun (WGS) entry which is preliminary data.</text>
</comment>
<dbReference type="PANTHER" id="PTHR43300">
    <property type="entry name" value="ACETYLTRANSFERASE"/>
    <property type="match status" value="1"/>
</dbReference>
<dbReference type="Gene3D" id="2.160.10.10">
    <property type="entry name" value="Hexapeptide repeat proteins"/>
    <property type="match status" value="1"/>
</dbReference>
<dbReference type="EMBL" id="LJSG01000010">
    <property type="protein sequence ID" value="KPP93023.1"/>
    <property type="molecule type" value="Genomic_DNA"/>
</dbReference>
<dbReference type="SUPFAM" id="SSF51161">
    <property type="entry name" value="Trimeric LpxA-like enzymes"/>
    <property type="match status" value="1"/>
</dbReference>
<evidence type="ECO:0000256" key="3">
    <source>
        <dbReference type="ARBA" id="ARBA00022737"/>
    </source>
</evidence>
<keyword evidence="4" id="KW-0012">Acyltransferase</keyword>
<dbReference type="PANTHER" id="PTHR43300:SF11">
    <property type="entry name" value="ACETYLTRANSFERASE RV3034C-RELATED"/>
    <property type="match status" value="1"/>
</dbReference>
<dbReference type="Pfam" id="PF00132">
    <property type="entry name" value="Hexapep"/>
    <property type="match status" value="1"/>
</dbReference>
<keyword evidence="3" id="KW-0677">Repeat</keyword>
<dbReference type="GO" id="GO:0016746">
    <property type="term" value="F:acyltransferase activity"/>
    <property type="evidence" value="ECO:0007669"/>
    <property type="project" value="UniProtKB-KW"/>
</dbReference>
<dbReference type="InterPro" id="IPR018357">
    <property type="entry name" value="Hexapep_transf_CS"/>
</dbReference>
<evidence type="ECO:0000256" key="2">
    <source>
        <dbReference type="ARBA" id="ARBA00022679"/>
    </source>
</evidence>
<keyword evidence="8" id="KW-1185">Reference proteome</keyword>
<evidence type="ECO:0000313" key="8">
    <source>
        <dbReference type="Proteomes" id="UP000182045"/>
    </source>
</evidence>
<sequence>MAFPLPDTAYPVTQPDGMPHRSTVFLRAVIDHPRWRVGDYSYASAHVPPSDWAVHLAPYLYAFSPEKLVIGKFCQIADGVQFITASANHRRDGFSTFPFAIFHRRFENAPSLPGPGPDTVIGHDVWIGQGARILPGARIGDGVIVGAGAVVAGTVAPYMVVAGNPARVVSTRFPADVAARLQDLAWWDWPIEKVEQHEVAICGANLALLEAAKAEIGGAGGAFPS</sequence>
<dbReference type="AlphaFoldDB" id="A0A0P7YUU3"/>
<proteinExistence type="inferred from homology"/>
<reference evidence="5 8" key="2">
    <citation type="submission" date="2016-01" db="EMBL/GenBank/DDBJ databases">
        <authorList>
            <person name="Varghese N."/>
        </authorList>
    </citation>
    <scope>NUCLEOTIDE SEQUENCE [LARGE SCALE GENOMIC DNA]</scope>
    <source>
        <strain evidence="5 8">HL-91</strain>
    </source>
</reference>
<protein>
    <submittedName>
        <fullName evidence="5 6">Virginiamycin A acetyltransferase</fullName>
    </submittedName>
</protein>
<dbReference type="Proteomes" id="UP000050413">
    <property type="component" value="Unassembled WGS sequence"/>
</dbReference>
<dbReference type="InterPro" id="IPR011004">
    <property type="entry name" value="Trimer_LpxA-like_sf"/>
</dbReference>
<dbReference type="PROSITE" id="PS00101">
    <property type="entry name" value="HEXAPEP_TRANSFERASES"/>
    <property type="match status" value="1"/>
</dbReference>
<evidence type="ECO:0000256" key="4">
    <source>
        <dbReference type="ARBA" id="ARBA00023315"/>
    </source>
</evidence>
<dbReference type="PATRIC" id="fig|1666912.4.peg.592"/>
<dbReference type="InterPro" id="IPR050179">
    <property type="entry name" value="Trans_hexapeptide_repeat"/>
</dbReference>
<evidence type="ECO:0000313" key="7">
    <source>
        <dbReference type="Proteomes" id="UP000050413"/>
    </source>
</evidence>
<evidence type="ECO:0000313" key="6">
    <source>
        <dbReference type="EMBL" id="KPP93023.1"/>
    </source>
</evidence>
<keyword evidence="2 6" id="KW-0808">Transferase</keyword>
<gene>
    <name evidence="6" type="primary">vat</name>
    <name evidence="5" type="ORF">Ga0058931_1015</name>
    <name evidence="6" type="ORF">HLUCCA05_13445</name>
</gene>
<dbReference type="Proteomes" id="UP000182045">
    <property type="component" value="Unassembled WGS sequence"/>
</dbReference>
<dbReference type="STRING" id="1666912.Ga0058931_1015"/>
<dbReference type="OrthoDB" id="9815592at2"/>
<organism evidence="6 7">
    <name type="scientific">Roseibaca calidilacus</name>
    <dbReference type="NCBI Taxonomy" id="1666912"/>
    <lineage>
        <taxon>Bacteria</taxon>
        <taxon>Pseudomonadati</taxon>
        <taxon>Pseudomonadota</taxon>
        <taxon>Alphaproteobacteria</taxon>
        <taxon>Rhodobacterales</taxon>
        <taxon>Paracoccaceae</taxon>
        <taxon>Roseinatronobacter</taxon>
    </lineage>
</organism>
<evidence type="ECO:0000313" key="5">
    <source>
        <dbReference type="EMBL" id="CUX80307.1"/>
    </source>
</evidence>